<evidence type="ECO:0000313" key="16">
    <source>
        <dbReference type="RefSeq" id="XP_039136152.1"/>
    </source>
</evidence>
<keyword evidence="8" id="KW-0677">Repeat</keyword>
<evidence type="ECO:0000259" key="14">
    <source>
        <dbReference type="Pfam" id="PF23598"/>
    </source>
</evidence>
<comment type="subcellular location">
    <subcellularLocation>
        <location evidence="1">Cell membrane</location>
        <topology evidence="1">Single-pass type I membrane protein</topology>
    </subcellularLocation>
</comment>
<dbReference type="FunFam" id="3.80.10.10:FF:000383">
    <property type="entry name" value="Leucine-rich repeat receptor protein kinase EMS1"/>
    <property type="match status" value="1"/>
</dbReference>
<evidence type="ECO:0000256" key="3">
    <source>
        <dbReference type="ARBA" id="ARBA00022475"/>
    </source>
</evidence>
<evidence type="ECO:0000256" key="4">
    <source>
        <dbReference type="ARBA" id="ARBA00022553"/>
    </source>
</evidence>
<dbReference type="InterPro" id="IPR003591">
    <property type="entry name" value="Leu-rich_rpt_typical-subtyp"/>
</dbReference>
<accession>A0AB40CBM0</accession>
<feature type="domain" description="Leucine-rich repeat-containing N-terminal plant-type" evidence="13">
    <location>
        <begin position="50"/>
        <end position="90"/>
    </location>
</feature>
<dbReference type="AlphaFoldDB" id="A0AB40CBM0"/>
<evidence type="ECO:0000256" key="7">
    <source>
        <dbReference type="ARBA" id="ARBA00022729"/>
    </source>
</evidence>
<dbReference type="SUPFAM" id="SSF52058">
    <property type="entry name" value="L domain-like"/>
    <property type="match status" value="1"/>
</dbReference>
<keyword evidence="3" id="KW-1003">Cell membrane</keyword>
<keyword evidence="11" id="KW-0325">Glycoprotein</keyword>
<evidence type="ECO:0000256" key="5">
    <source>
        <dbReference type="ARBA" id="ARBA00022614"/>
    </source>
</evidence>
<evidence type="ECO:0000256" key="10">
    <source>
        <dbReference type="ARBA" id="ARBA00023136"/>
    </source>
</evidence>
<dbReference type="InterPro" id="IPR046956">
    <property type="entry name" value="RLP23-like"/>
</dbReference>
<evidence type="ECO:0000256" key="9">
    <source>
        <dbReference type="ARBA" id="ARBA00022989"/>
    </source>
</evidence>
<keyword evidence="5" id="KW-0433">Leucine-rich repeat</keyword>
<keyword evidence="15" id="KW-1185">Reference proteome</keyword>
<name>A0AB40CBM0_DIOCR</name>
<dbReference type="GeneID" id="120273574"/>
<dbReference type="FunFam" id="3.80.10.10:FF:000041">
    <property type="entry name" value="LRR receptor-like serine/threonine-protein kinase ERECTA"/>
    <property type="match status" value="1"/>
</dbReference>
<dbReference type="Pfam" id="PF13855">
    <property type="entry name" value="LRR_8"/>
    <property type="match status" value="1"/>
</dbReference>
<evidence type="ECO:0000256" key="2">
    <source>
        <dbReference type="ARBA" id="ARBA00009592"/>
    </source>
</evidence>
<keyword evidence="9 12" id="KW-1133">Transmembrane helix</keyword>
<dbReference type="FunFam" id="3.80.10.10:FF:000095">
    <property type="entry name" value="LRR receptor-like serine/threonine-protein kinase GSO1"/>
    <property type="match status" value="1"/>
</dbReference>
<dbReference type="Pfam" id="PF23598">
    <property type="entry name" value="LRR_14"/>
    <property type="match status" value="2"/>
</dbReference>
<dbReference type="FunFam" id="3.80.10.10:FF:000649">
    <property type="entry name" value="Leucine Rich Repeat family protein"/>
    <property type="match status" value="1"/>
</dbReference>
<dbReference type="SUPFAM" id="SSF52047">
    <property type="entry name" value="RNI-like"/>
    <property type="match status" value="2"/>
</dbReference>
<feature type="transmembrane region" description="Helical" evidence="12">
    <location>
        <begin position="21"/>
        <end position="38"/>
    </location>
</feature>
<organism evidence="15 16">
    <name type="scientific">Dioscorea cayennensis subsp. rotundata</name>
    <name type="common">White Guinea yam</name>
    <name type="synonym">Dioscorea rotundata</name>
    <dbReference type="NCBI Taxonomy" id="55577"/>
    <lineage>
        <taxon>Eukaryota</taxon>
        <taxon>Viridiplantae</taxon>
        <taxon>Streptophyta</taxon>
        <taxon>Embryophyta</taxon>
        <taxon>Tracheophyta</taxon>
        <taxon>Spermatophyta</taxon>
        <taxon>Magnoliopsida</taxon>
        <taxon>Liliopsida</taxon>
        <taxon>Dioscoreales</taxon>
        <taxon>Dioscoreaceae</taxon>
        <taxon>Dioscorea</taxon>
    </lineage>
</organism>
<dbReference type="FunFam" id="3.80.10.10:FF:000111">
    <property type="entry name" value="LRR receptor-like serine/threonine-protein kinase ERECTA"/>
    <property type="match status" value="1"/>
</dbReference>
<keyword evidence="7" id="KW-0732">Signal</keyword>
<dbReference type="RefSeq" id="XP_039136152.1">
    <property type="nucleotide sequence ID" value="XM_039280218.1"/>
</dbReference>
<dbReference type="InterPro" id="IPR032675">
    <property type="entry name" value="LRR_dom_sf"/>
</dbReference>
<dbReference type="GO" id="GO:0005886">
    <property type="term" value="C:plasma membrane"/>
    <property type="evidence" value="ECO:0007669"/>
    <property type="project" value="UniProtKB-SubCell"/>
</dbReference>
<feature type="domain" description="Disease resistance R13L4/SHOC-2-like LRR" evidence="14">
    <location>
        <begin position="369"/>
        <end position="567"/>
    </location>
</feature>
<dbReference type="InterPro" id="IPR001611">
    <property type="entry name" value="Leu-rich_rpt"/>
</dbReference>
<dbReference type="Proteomes" id="UP001515500">
    <property type="component" value="Chromosome 12"/>
</dbReference>
<proteinExistence type="inferred from homology"/>
<evidence type="ECO:0000256" key="12">
    <source>
        <dbReference type="SAM" id="Phobius"/>
    </source>
</evidence>
<dbReference type="Gene3D" id="3.80.10.10">
    <property type="entry name" value="Ribonuclease Inhibitor"/>
    <property type="match status" value="5"/>
</dbReference>
<evidence type="ECO:0000256" key="11">
    <source>
        <dbReference type="ARBA" id="ARBA00023180"/>
    </source>
</evidence>
<keyword evidence="6 12" id="KW-0812">Transmembrane</keyword>
<sequence length="1073" mass="119041">MASANYKASPPFFFLSTQQQVAMLLLSLCLALMLPFITGTNHTTRGCIEAERDALLSFKAEITYHKVDDPISSWGNQTDDCCQWAGVRCDNDSGHVLSLNLQRMPPPEYDDDFIHFCSERCGFEWGLSGNISESLIGLRHLKYFDLSFNCFQSISIPKLLGSLENLVHLDLSYACFTGVIPDELGNLTKLRNLNLSSDEGLKVNGAEWLSGLSSLRYLSIDGANFSGVNNVMQSLNKLHYLKLVSLFDCRMNRIPESFPNLNFSYLTFMDIGWNNFHNTCIPEWLFKIPNLRHLSMTDSGLIGNIPSSIGNATSLQFLDLSSNEGISGDMPRGFGDLCNLQSLHLDGTFMGKRLEDFRDAFSGCIRQSLNVLSFQFSSLKGPLPDWLGELRNLTFLDISSNPFNSSIPASIGKLSQLQKLYLYSSALNGFIPESLGRLSSLQHLDLHDNTLNGSIPQSLGRLSSLQYLDLHDNTLNGSIPQSLGRLSSLQYLDLSDNNFNYSVITEAHLANLTSLGYLSLNHFVLNISTNWIPVFQAYEIHLSYCHIGPKFPVWLANQVNLAVLDISNTRIKDLMPDWFWNITETMAILDVSNNEIKGRLPQRLKSQDEGYDLSILLGSNSFEGSVPYFSPDVYALDLSNNQISGNIPSDLGIFDGRTPQLNYLFLSSNNLSGIIPNSICDLVGLVLLELSNNHLEGAIPNCWNNLTSLRYLILANNSLAGEVPNSLISSSQSLEVLHLSNNQLRGKFPSFLKKCTFMTTLALDHNSLSGEIPSWVGKTMTSLMILTLKENNFSGNLPLLSNLTSLHFLDISHNSFVGFIPKSYGSLMGMINVSMNGGASFPSNTQEGLIIKILVYIKGIELQFGVTLSSLKFLDLSANNLLGQIPKEIVNLVGLQNLDLSCNNLSGEIPIDIGRMQSLESLDLSRNELIGAIPPSLSTLHFLGSLNLSYNNLSGKIPYASQLTTFNDPSIYAGNLNLCGAPLSKNCTSEESPSNSHVDDQEDDDDNDNPTIWFGIGLMSGFVVGFLIVLITLLFKNEWRYAYFRFMDHMYDMMYVKIVITINKIKRALAVMS</sequence>
<feature type="transmembrane region" description="Helical" evidence="12">
    <location>
        <begin position="1012"/>
        <end position="1035"/>
    </location>
</feature>
<dbReference type="GO" id="GO:0007165">
    <property type="term" value="P:signal transduction"/>
    <property type="evidence" value="ECO:0007669"/>
    <property type="project" value="UniProtKB-ARBA"/>
</dbReference>
<dbReference type="InterPro" id="IPR013210">
    <property type="entry name" value="LRR_N_plant-typ"/>
</dbReference>
<keyword evidence="4" id="KW-0597">Phosphoprotein</keyword>
<protein>
    <submittedName>
        <fullName evidence="16">Receptor-like protein EIX2</fullName>
    </submittedName>
</protein>
<evidence type="ECO:0000256" key="6">
    <source>
        <dbReference type="ARBA" id="ARBA00022692"/>
    </source>
</evidence>
<evidence type="ECO:0000313" key="15">
    <source>
        <dbReference type="Proteomes" id="UP001515500"/>
    </source>
</evidence>
<dbReference type="PANTHER" id="PTHR48063:SF112">
    <property type="entry name" value="RECEPTOR LIKE PROTEIN 30-LIKE"/>
    <property type="match status" value="1"/>
</dbReference>
<evidence type="ECO:0000259" key="13">
    <source>
        <dbReference type="Pfam" id="PF08263"/>
    </source>
</evidence>
<dbReference type="Pfam" id="PF08263">
    <property type="entry name" value="LRRNT_2"/>
    <property type="match status" value="1"/>
</dbReference>
<keyword evidence="10 12" id="KW-0472">Membrane</keyword>
<comment type="similarity">
    <text evidence="2">Belongs to the RLP family.</text>
</comment>
<dbReference type="InterPro" id="IPR055414">
    <property type="entry name" value="LRR_R13L4/SHOC2-like"/>
</dbReference>
<evidence type="ECO:0000256" key="1">
    <source>
        <dbReference type="ARBA" id="ARBA00004251"/>
    </source>
</evidence>
<feature type="domain" description="Disease resistance R13L4/SHOC-2-like LRR" evidence="14">
    <location>
        <begin position="132"/>
        <end position="296"/>
    </location>
</feature>
<dbReference type="Pfam" id="PF00560">
    <property type="entry name" value="LRR_1"/>
    <property type="match status" value="5"/>
</dbReference>
<dbReference type="SMART" id="SM00369">
    <property type="entry name" value="LRR_TYP"/>
    <property type="match status" value="12"/>
</dbReference>
<evidence type="ECO:0000256" key="8">
    <source>
        <dbReference type="ARBA" id="ARBA00022737"/>
    </source>
</evidence>
<dbReference type="PANTHER" id="PTHR48063">
    <property type="entry name" value="LRR RECEPTOR-LIKE KINASE"/>
    <property type="match status" value="1"/>
</dbReference>
<reference evidence="16" key="1">
    <citation type="submission" date="2025-08" db="UniProtKB">
        <authorList>
            <consortium name="RefSeq"/>
        </authorList>
    </citation>
    <scope>IDENTIFICATION</scope>
</reference>
<gene>
    <name evidence="16" type="primary">LOC120273574</name>
</gene>